<dbReference type="Gene3D" id="3.30.559.10">
    <property type="entry name" value="Chloramphenicol acetyltransferase-like domain"/>
    <property type="match status" value="1"/>
</dbReference>
<accession>A0ABW5WXZ8</accession>
<dbReference type="PANTHER" id="PTHR28037:SF1">
    <property type="entry name" value="ALCOHOL O-ACETYLTRANSFERASE 1-RELATED"/>
    <property type="match status" value="1"/>
</dbReference>
<dbReference type="InterPro" id="IPR052058">
    <property type="entry name" value="Alcohol_O-acetyltransferase"/>
</dbReference>
<organism evidence="1 2">
    <name type="scientific">Corticicoccus populi</name>
    <dbReference type="NCBI Taxonomy" id="1812821"/>
    <lineage>
        <taxon>Bacteria</taxon>
        <taxon>Bacillati</taxon>
        <taxon>Bacillota</taxon>
        <taxon>Bacilli</taxon>
        <taxon>Bacillales</taxon>
        <taxon>Staphylococcaceae</taxon>
        <taxon>Corticicoccus</taxon>
    </lineage>
</organism>
<evidence type="ECO:0000313" key="1">
    <source>
        <dbReference type="EMBL" id="MFD2830800.1"/>
    </source>
</evidence>
<dbReference type="RefSeq" id="WP_377774178.1">
    <property type="nucleotide sequence ID" value="NZ_JBHUOQ010000004.1"/>
</dbReference>
<keyword evidence="2" id="KW-1185">Reference proteome</keyword>
<evidence type="ECO:0000313" key="2">
    <source>
        <dbReference type="Proteomes" id="UP001597519"/>
    </source>
</evidence>
<name>A0ABW5WXZ8_9STAP</name>
<protein>
    <submittedName>
        <fullName evidence="1">Alcohol acetyltransferase</fullName>
    </submittedName>
</protein>
<dbReference type="Proteomes" id="UP001597519">
    <property type="component" value="Unassembled WGS sequence"/>
</dbReference>
<comment type="caution">
    <text evidence="1">The sequence shown here is derived from an EMBL/GenBank/DDBJ whole genome shotgun (WGS) entry which is preliminary data.</text>
</comment>
<sequence length="426" mass="48832">MDQWYRIDNTGKIFHAVSNATNSSVFRVSMILKRQVEPEILQKALDVVAVRFPTLTVRVRRGLFWDFMEHNDEQLLVKPETDYPCGPIHPKENNAYLIRVLYFKKRISVEVFHSLTDGAGAVEFLKTLVYQYLKELKKDLSEDGLVLTPEDNPHQEEIEDSFERYATSHAVKRPGRRAEKAYQIHGTPFNTPGINVVHGVMDGAALNAYAKERGTSLTAFLTSVLIQVIHDKKMTQDMTDGVVSVALPVNLRRQFPSVTLRNFFSVANISIPMDGYIHFNEIIDEVSGQLKENTDKENLQKGINRFVSFQRNFWMRVVPVFLKYPVMRFAFNQVGERAKTLTLTNLGNVKLPETMAPYIDRMEVILYPTRKSPINCGISTLNNHLTITFARSIEENDIIQSFFKELRVITGLDVTVYSNDWGNVYE</sequence>
<dbReference type="Gene3D" id="3.30.559.30">
    <property type="entry name" value="Nonribosomal peptide synthetase, condensation domain"/>
    <property type="match status" value="1"/>
</dbReference>
<proteinExistence type="predicted"/>
<dbReference type="PANTHER" id="PTHR28037">
    <property type="entry name" value="ALCOHOL O-ACETYLTRANSFERASE 1-RELATED"/>
    <property type="match status" value="1"/>
</dbReference>
<dbReference type="InterPro" id="IPR023213">
    <property type="entry name" value="CAT-like_dom_sf"/>
</dbReference>
<dbReference type="EMBL" id="JBHUOQ010000004">
    <property type="protein sequence ID" value="MFD2830800.1"/>
    <property type="molecule type" value="Genomic_DNA"/>
</dbReference>
<reference evidence="2" key="1">
    <citation type="journal article" date="2019" name="Int. J. Syst. Evol. Microbiol.">
        <title>The Global Catalogue of Microorganisms (GCM) 10K type strain sequencing project: providing services to taxonomists for standard genome sequencing and annotation.</title>
        <authorList>
            <consortium name="The Broad Institute Genomics Platform"/>
            <consortium name="The Broad Institute Genome Sequencing Center for Infectious Disease"/>
            <person name="Wu L."/>
            <person name="Ma J."/>
        </authorList>
    </citation>
    <scope>NUCLEOTIDE SEQUENCE [LARGE SCALE GENOMIC DNA]</scope>
    <source>
        <strain evidence="2">KCTC 33575</strain>
    </source>
</reference>
<gene>
    <name evidence="1" type="ORF">ACFSX4_10045</name>
</gene>